<evidence type="ECO:0000256" key="2">
    <source>
        <dbReference type="SAM" id="MobiDB-lite"/>
    </source>
</evidence>
<dbReference type="PANTHER" id="PTHR37538:SF1">
    <property type="entry name" value="BTB DOMAIN-CONTAINING PROTEIN"/>
    <property type="match status" value="1"/>
</dbReference>
<feature type="region of interest" description="Disordered" evidence="2">
    <location>
        <begin position="241"/>
        <end position="287"/>
    </location>
</feature>
<evidence type="ECO:0000313" key="3">
    <source>
        <dbReference type="EMBL" id="KAK7428215.1"/>
    </source>
</evidence>
<dbReference type="EMBL" id="JAZAVK010000044">
    <property type="protein sequence ID" value="KAK7428215.1"/>
    <property type="molecule type" value="Genomic_DNA"/>
</dbReference>
<proteinExistence type="predicted"/>
<feature type="compositionally biased region" description="Basic and acidic residues" evidence="2">
    <location>
        <begin position="381"/>
        <end position="394"/>
    </location>
</feature>
<comment type="caution">
    <text evidence="3">The sequence shown here is derived from an EMBL/GenBank/DDBJ whole genome shotgun (WGS) entry which is preliminary data.</text>
</comment>
<sequence length="394" mass="43794">MDSLQDDNDSRPTISPYGSNLVQLYFKKKGPLHVPRQLLKGSPIFAGSHGGESSIYLEDVALNAGHVLVHFLYTGTYQCLKPGGQSPQARRTSEFETSLEVFSLARVYRLPLLRALATKEIERLGDGLSLPCILDVLDDVHHALCDEDEWLETYVASRTRSELSALDGPRADALLLEVGCATTINKVLLRTLVERELDEVVALKEELEVARRTLATEQEKTHKAKRLPSVDHLEVKSPVVMSKELVEDKPAEDKPTEQEYDQVEAECRYPPANAPSMYDYRDSNRGNDSSRTNFWDSVHVSDFSNVQYYQPEGSDLDQDLASTGQGNEKHDDPLLRVSPTPPESPPPAPLPKKDKKKSKKKVKRLGSLASTPPPSTPPPVIEEKKAYEAKAEGV</sequence>
<evidence type="ECO:0000256" key="1">
    <source>
        <dbReference type="SAM" id="Coils"/>
    </source>
</evidence>
<keyword evidence="4" id="KW-1185">Reference proteome</keyword>
<feature type="region of interest" description="Disordered" evidence="2">
    <location>
        <begin position="309"/>
        <end position="394"/>
    </location>
</feature>
<reference evidence="3 4" key="1">
    <citation type="journal article" date="2025" name="Microbiol. Resour. Announc.">
        <title>Draft genome sequences for Neonectria magnoliae and Neonectria punicea, canker pathogens of Liriodendron tulipifera and Acer saccharum in West Virginia.</title>
        <authorList>
            <person name="Petronek H.M."/>
            <person name="Kasson M.T."/>
            <person name="Metheny A.M."/>
            <person name="Stauder C.M."/>
            <person name="Lovett B."/>
            <person name="Lynch S.C."/>
            <person name="Garnas J.R."/>
            <person name="Kasson L.R."/>
            <person name="Stajich J.E."/>
        </authorList>
    </citation>
    <scope>NUCLEOTIDE SEQUENCE [LARGE SCALE GENOMIC DNA]</scope>
    <source>
        <strain evidence="3 4">NRRL 64651</strain>
    </source>
</reference>
<organism evidence="3 4">
    <name type="scientific">Neonectria magnoliae</name>
    <dbReference type="NCBI Taxonomy" id="2732573"/>
    <lineage>
        <taxon>Eukaryota</taxon>
        <taxon>Fungi</taxon>
        <taxon>Dikarya</taxon>
        <taxon>Ascomycota</taxon>
        <taxon>Pezizomycotina</taxon>
        <taxon>Sordariomycetes</taxon>
        <taxon>Hypocreomycetidae</taxon>
        <taxon>Hypocreales</taxon>
        <taxon>Nectriaceae</taxon>
        <taxon>Neonectria</taxon>
    </lineage>
</organism>
<accession>A0ABR1I420</accession>
<evidence type="ECO:0008006" key="5">
    <source>
        <dbReference type="Google" id="ProtNLM"/>
    </source>
</evidence>
<dbReference type="PANTHER" id="PTHR37538">
    <property type="entry name" value="BTB DOMAIN-CONTAINING PROTEIN"/>
    <property type="match status" value="1"/>
</dbReference>
<gene>
    <name evidence="3" type="ORF">QQZ08_005281</name>
</gene>
<feature type="compositionally biased region" description="Basic residues" evidence="2">
    <location>
        <begin position="353"/>
        <end position="364"/>
    </location>
</feature>
<dbReference type="Proteomes" id="UP001498421">
    <property type="component" value="Unassembled WGS sequence"/>
</dbReference>
<feature type="compositionally biased region" description="Pro residues" evidence="2">
    <location>
        <begin position="339"/>
        <end position="350"/>
    </location>
</feature>
<protein>
    <recommendedName>
        <fullName evidence="5">BTB domain-containing protein</fullName>
    </recommendedName>
</protein>
<evidence type="ECO:0000313" key="4">
    <source>
        <dbReference type="Proteomes" id="UP001498421"/>
    </source>
</evidence>
<feature type="compositionally biased region" description="Basic and acidic residues" evidence="2">
    <location>
        <begin position="244"/>
        <end position="257"/>
    </location>
</feature>
<feature type="coiled-coil region" evidence="1">
    <location>
        <begin position="193"/>
        <end position="220"/>
    </location>
</feature>
<keyword evidence="1" id="KW-0175">Coiled coil</keyword>
<name>A0ABR1I420_9HYPO</name>
<feature type="compositionally biased region" description="Pro residues" evidence="2">
    <location>
        <begin position="371"/>
        <end position="380"/>
    </location>
</feature>